<evidence type="ECO:0000313" key="4">
    <source>
        <dbReference type="Proteomes" id="UP000034164"/>
    </source>
</evidence>
<feature type="compositionally biased region" description="Acidic residues" evidence="1">
    <location>
        <begin position="172"/>
        <end position="185"/>
    </location>
</feature>
<feature type="region of interest" description="Disordered" evidence="1">
    <location>
        <begin position="327"/>
        <end position="373"/>
    </location>
</feature>
<feature type="compositionally biased region" description="Polar residues" evidence="1">
    <location>
        <begin position="268"/>
        <end position="277"/>
    </location>
</feature>
<evidence type="ECO:0000313" key="3">
    <source>
        <dbReference type="EMBL" id="KKZ60659.1"/>
    </source>
</evidence>
<dbReference type="PANTHER" id="PTHR11538:SF26">
    <property type="entry name" value="FERREDOXIN-FOLD ANTICODON-BINDING DOMAIN-CONTAINING PROTEIN 1"/>
    <property type="match status" value="1"/>
</dbReference>
<comment type="caution">
    <text evidence="3">The sequence shown here is derived from an EMBL/GenBank/DDBJ whole genome shotgun (WGS) entry which is preliminary data.</text>
</comment>
<protein>
    <recommendedName>
        <fullName evidence="2">25S rRNA (uridine-N(3))-methyltransferase BMT5-like domain-containing protein</fullName>
    </recommendedName>
</protein>
<dbReference type="Pfam" id="PF10354">
    <property type="entry name" value="BMT5-like"/>
    <property type="match status" value="2"/>
</dbReference>
<feature type="compositionally biased region" description="Gly residues" evidence="1">
    <location>
        <begin position="455"/>
        <end position="464"/>
    </location>
</feature>
<feature type="domain" description="25S rRNA (uridine-N(3))-methyltransferase BMT5-like" evidence="2">
    <location>
        <begin position="212"/>
        <end position="420"/>
    </location>
</feature>
<dbReference type="PANTHER" id="PTHR11538">
    <property type="entry name" value="PHENYLALANYL-TRNA SYNTHETASE"/>
    <property type="match status" value="1"/>
</dbReference>
<name>A0A0G2IYK4_9EURO</name>
<feature type="compositionally biased region" description="Polar residues" evidence="1">
    <location>
        <begin position="245"/>
        <end position="255"/>
    </location>
</feature>
<dbReference type="GO" id="GO:0070475">
    <property type="term" value="P:rRNA base methylation"/>
    <property type="evidence" value="ECO:0007669"/>
    <property type="project" value="InterPro"/>
</dbReference>
<dbReference type="Proteomes" id="UP000034164">
    <property type="component" value="Unassembled WGS sequence"/>
</dbReference>
<feature type="region of interest" description="Disordered" evidence="1">
    <location>
        <begin position="449"/>
        <end position="485"/>
    </location>
</feature>
<reference evidence="4" key="1">
    <citation type="journal article" date="2015" name="PLoS Genet.">
        <title>The dynamic genome and transcriptome of the human fungal pathogen Blastomyces and close relative Emmonsia.</title>
        <authorList>
            <person name="Munoz J.F."/>
            <person name="Gauthier G.M."/>
            <person name="Desjardins C.A."/>
            <person name="Gallo J.E."/>
            <person name="Holder J."/>
            <person name="Sullivan T.D."/>
            <person name="Marty A.J."/>
            <person name="Carmen J.C."/>
            <person name="Chen Z."/>
            <person name="Ding L."/>
            <person name="Gujja S."/>
            <person name="Magrini V."/>
            <person name="Misas E."/>
            <person name="Mitreva M."/>
            <person name="Priest M."/>
            <person name="Saif S."/>
            <person name="Whiston E.A."/>
            <person name="Young S."/>
            <person name="Zeng Q."/>
            <person name="Goldman W.E."/>
            <person name="Mardis E.R."/>
            <person name="Taylor J.W."/>
            <person name="McEwen J.G."/>
            <person name="Clay O.K."/>
            <person name="Klein B.S."/>
            <person name="Cuomo C.A."/>
        </authorList>
    </citation>
    <scope>NUCLEOTIDE SEQUENCE [LARGE SCALE GENOMIC DNA]</scope>
    <source>
        <strain evidence="4">UAMH 3008</strain>
    </source>
</reference>
<evidence type="ECO:0000259" key="2">
    <source>
        <dbReference type="Pfam" id="PF10354"/>
    </source>
</evidence>
<feature type="region of interest" description="Disordered" evidence="1">
    <location>
        <begin position="1"/>
        <end position="93"/>
    </location>
</feature>
<dbReference type="AlphaFoldDB" id="A0A0G2IYK4"/>
<feature type="domain" description="25S rRNA (uridine-N(3))-methyltransferase BMT5-like" evidence="2">
    <location>
        <begin position="102"/>
        <end position="155"/>
    </location>
</feature>
<feature type="region of interest" description="Disordered" evidence="1">
    <location>
        <begin position="151"/>
        <end position="278"/>
    </location>
</feature>
<proteinExistence type="predicted"/>
<evidence type="ECO:0000256" key="1">
    <source>
        <dbReference type="SAM" id="MobiDB-lite"/>
    </source>
</evidence>
<dbReference type="GO" id="GO:0005737">
    <property type="term" value="C:cytoplasm"/>
    <property type="evidence" value="ECO:0007669"/>
    <property type="project" value="TreeGrafter"/>
</dbReference>
<dbReference type="EMBL" id="LCZI01001498">
    <property type="protein sequence ID" value="KKZ60659.1"/>
    <property type="molecule type" value="Genomic_DNA"/>
</dbReference>
<sequence length="485" mass="52283">MGKSKKPRIANFHHHDRPKSRSSTTATTSGTGARGGARGPKKMKSFSRVSMSTVVSKGGQGSGNGNGDGDSVQEKTNLKAKANVDAQSRSPTIPFQKGDRILLVGEGDFSFALSLATHHGCKNLLATSYDAEQALYEKYPQAKLHIEKLCANGSETPSSSSRTLKRKRGENEGLEGEGRDDEEGAERETRDGDLNPNDRIIGKPTETQDAARNQVPKVLFSIDGRKLGSGPAGGGKAIRNGFPRTATSFSSSKNKGGQLPWKDAANPPTHQKQQRQAASGGPWDIICFNFPHVGGLSTDVNRQVRANQELLVSFFKACVPLLSEPVLPATSKNDEDEHDEEDEGDWPDSDSHSGSITGNDNEKEEKPTPRTTPGQILISLFESEPYTLWNIRDLARHAGLRVVTSFRFPWASYPGYSHARTIGEIEKRNGGAGRGGWRGEDREARMFVFERKGTEGVGRGGAAGGNKKKKGGKGRGGDNGNDDSD</sequence>
<dbReference type="VEuPathDB" id="FungiDB:EMCG_04681"/>
<feature type="compositionally biased region" description="Basic residues" evidence="1">
    <location>
        <begin position="1"/>
        <end position="20"/>
    </location>
</feature>
<organism evidence="3 4">
    <name type="scientific">[Emmonsia] crescens</name>
    <dbReference type="NCBI Taxonomy" id="73230"/>
    <lineage>
        <taxon>Eukaryota</taxon>
        <taxon>Fungi</taxon>
        <taxon>Dikarya</taxon>
        <taxon>Ascomycota</taxon>
        <taxon>Pezizomycotina</taxon>
        <taxon>Eurotiomycetes</taxon>
        <taxon>Eurotiomycetidae</taxon>
        <taxon>Onygenales</taxon>
        <taxon>Ajellomycetaceae</taxon>
        <taxon>Emergomyces</taxon>
    </lineage>
</organism>
<accession>A0A0G2IYK4</accession>
<feature type="compositionally biased region" description="Polar residues" evidence="1">
    <location>
        <begin position="153"/>
        <end position="162"/>
    </location>
</feature>
<gene>
    <name evidence="3" type="ORF">EMCG_04681</name>
</gene>
<feature type="compositionally biased region" description="Gly residues" evidence="1">
    <location>
        <begin position="58"/>
        <end position="68"/>
    </location>
</feature>
<feature type="compositionally biased region" description="Low complexity" evidence="1">
    <location>
        <begin position="21"/>
        <end position="31"/>
    </location>
</feature>
<feature type="compositionally biased region" description="Acidic residues" evidence="1">
    <location>
        <begin position="334"/>
        <end position="348"/>
    </location>
</feature>
<dbReference type="OrthoDB" id="273345at2759"/>
<dbReference type="GO" id="GO:0070042">
    <property type="term" value="F:rRNA (uridine-N3-)-methyltransferase activity"/>
    <property type="evidence" value="ECO:0007669"/>
    <property type="project" value="InterPro"/>
</dbReference>
<dbReference type="InterPro" id="IPR019446">
    <property type="entry name" value="BMT5-like"/>
</dbReference>